<evidence type="ECO:0000313" key="6">
    <source>
        <dbReference type="Proteomes" id="UP000444401"/>
    </source>
</evidence>
<dbReference type="Gene3D" id="2.40.170.20">
    <property type="entry name" value="TonB-dependent receptor, beta-barrel domain"/>
    <property type="match status" value="1"/>
</dbReference>
<gene>
    <name evidence="5" type="ORF">GRI72_12535</name>
</gene>
<organism evidence="5 6">
    <name type="scientific">Pelagerythrobacter marinus</name>
    <dbReference type="NCBI Taxonomy" id="538382"/>
    <lineage>
        <taxon>Bacteria</taxon>
        <taxon>Pseudomonadati</taxon>
        <taxon>Pseudomonadota</taxon>
        <taxon>Alphaproteobacteria</taxon>
        <taxon>Sphingomonadales</taxon>
        <taxon>Erythrobacteraceae</taxon>
        <taxon>Pelagerythrobacter</taxon>
    </lineage>
</organism>
<keyword evidence="3" id="KW-0998">Cell outer membrane</keyword>
<evidence type="ECO:0000256" key="3">
    <source>
        <dbReference type="ARBA" id="ARBA00023237"/>
    </source>
</evidence>
<dbReference type="InterPro" id="IPR036942">
    <property type="entry name" value="Beta-barrel_TonB_sf"/>
</dbReference>
<accession>A0ABW9UXV8</accession>
<keyword evidence="6" id="KW-1185">Reference proteome</keyword>
<dbReference type="PROSITE" id="PS51257">
    <property type="entry name" value="PROKAR_LIPOPROTEIN"/>
    <property type="match status" value="1"/>
</dbReference>
<protein>
    <submittedName>
        <fullName evidence="5">TonB-dependent receptor</fullName>
    </submittedName>
</protein>
<comment type="subcellular location">
    <subcellularLocation>
        <location evidence="1">Cell outer membrane</location>
    </subcellularLocation>
</comment>
<feature type="chain" id="PRO_5047268236" evidence="4">
    <location>
        <begin position="30"/>
        <end position="851"/>
    </location>
</feature>
<name>A0ABW9UXV8_9SPHN</name>
<sequence length="851" mass="88941">MRRPTICRAGGSCAAMSLLAMLVACPLHAQGTVRDRAGQLAERASTANAAEADDATGPEADIVVTAPRRGEAVVAAETELGEGEIAAQGAATISDLLERLGPLVDPSGEEPVILVNGKEVGFDRSILAYPPEALERLGLLGPGAAARYGHPAGKRVINLVLKPSFVQRSAELAGRVPTRGGRHGGDLQLGQVAITGESRWHAQARLSFDGPLHESARGLSSGAADLAGHVRGLAGEEIDPALSALAGRIVTVAPLPRTSGRDTPALPAFLPAQDAGTPAKGARYATLLPATRNLSVTLGLGRPLGPFSATASLTATASKTVDERGLPEIATILPAESRRSPFARDVVLSRPLDGDAPLRGENAARSLALALALSGPVAGWRTNLSATYVRNRGRTLQEEGIDAARVAAMLGPGGSLSPYRPWSRSLLRASRSRSASDMLGMRLSAAKPVFALSGAPVSARVTLDGSHSASRFVPLDRLGNALAGATRTAHRRASGEISLAVPLARRGEGGLVPLGDLALDLSAGFRAASGSALRRQYGAGFTWSPFAPLRLSGSFEHSETVPSNDDLGAPRVETVRRVYDFERQEIAEPLWITGGNPALGPGTRRSLSLAARLQPLGSPVLALDVRYRRNDSEGGVAPFPDLTPATEAVFPERVTRDAAGRLVAVDARPINLARSERRELASGIAVRLPDPAGGAAAGAVRYTLSVNHTWKIADRIVPHAGLAPIDRLAANGQSRHVLSARASAGRRTLGLNLQASWSSPARVRSASGAADYRYRPPLRIDLGLFVEPAALVPAGGPGGALRDLRLSLDVENLFDTYRRVTLSGGSPAPGFARYQVDPLGRQVTLSLRKTF</sequence>
<dbReference type="SUPFAM" id="SSF56935">
    <property type="entry name" value="Porins"/>
    <property type="match status" value="1"/>
</dbReference>
<dbReference type="PANTHER" id="PTHR47234:SF1">
    <property type="entry name" value="TONB-DEPENDENT RECEPTOR"/>
    <property type="match status" value="1"/>
</dbReference>
<evidence type="ECO:0000256" key="4">
    <source>
        <dbReference type="SAM" id="SignalP"/>
    </source>
</evidence>
<evidence type="ECO:0000256" key="1">
    <source>
        <dbReference type="ARBA" id="ARBA00004442"/>
    </source>
</evidence>
<proteinExistence type="predicted"/>
<evidence type="ECO:0000256" key="2">
    <source>
        <dbReference type="ARBA" id="ARBA00023136"/>
    </source>
</evidence>
<reference evidence="5 6" key="1">
    <citation type="submission" date="2019-12" db="EMBL/GenBank/DDBJ databases">
        <title>Genomic-based taxomic classification of the family Erythrobacteraceae.</title>
        <authorList>
            <person name="Xu L."/>
        </authorList>
    </citation>
    <scope>NUCLEOTIDE SEQUENCE [LARGE SCALE GENOMIC DNA]</scope>
    <source>
        <strain evidence="5 6">H32</strain>
    </source>
</reference>
<comment type="caution">
    <text evidence="5">The sequence shown here is derived from an EMBL/GenBank/DDBJ whole genome shotgun (WGS) entry which is preliminary data.</text>
</comment>
<keyword evidence="4" id="KW-0732">Signal</keyword>
<feature type="signal peptide" evidence="4">
    <location>
        <begin position="1"/>
        <end position="29"/>
    </location>
</feature>
<evidence type="ECO:0000313" key="5">
    <source>
        <dbReference type="EMBL" id="MXO69646.1"/>
    </source>
</evidence>
<keyword evidence="5" id="KW-0675">Receptor</keyword>
<keyword evidence="2" id="KW-0472">Membrane</keyword>
<dbReference type="RefSeq" id="WP_160734269.1">
    <property type="nucleotide sequence ID" value="NZ_WTYO01000006.1"/>
</dbReference>
<dbReference type="PANTHER" id="PTHR47234">
    <property type="match status" value="1"/>
</dbReference>
<dbReference type="Proteomes" id="UP000444401">
    <property type="component" value="Unassembled WGS sequence"/>
</dbReference>
<dbReference type="EMBL" id="WTYO01000006">
    <property type="protein sequence ID" value="MXO69646.1"/>
    <property type="molecule type" value="Genomic_DNA"/>
</dbReference>